<feature type="compositionally biased region" description="Basic and acidic residues" evidence="1">
    <location>
        <begin position="8"/>
        <end position="26"/>
    </location>
</feature>
<name>A0A212Q0E1_RHOAC</name>
<reference evidence="3" key="1">
    <citation type="submission" date="2017-06" db="EMBL/GenBank/DDBJ databases">
        <authorList>
            <person name="Varghese N."/>
            <person name="Submissions S."/>
        </authorList>
    </citation>
    <scope>NUCLEOTIDE SEQUENCE [LARGE SCALE GENOMIC DNA]</scope>
    <source>
        <strain evidence="3">DSM 137</strain>
    </source>
</reference>
<evidence type="ECO:0000313" key="3">
    <source>
        <dbReference type="Proteomes" id="UP000198418"/>
    </source>
</evidence>
<feature type="region of interest" description="Disordered" evidence="1">
    <location>
        <begin position="1"/>
        <end position="40"/>
    </location>
</feature>
<keyword evidence="3" id="KW-1185">Reference proteome</keyword>
<protein>
    <submittedName>
        <fullName evidence="2">Uncharacterized protein</fullName>
    </submittedName>
</protein>
<dbReference type="AlphaFoldDB" id="A0A212Q0E1"/>
<dbReference type="EMBL" id="FYDG01000001">
    <property type="protein sequence ID" value="SNB52658.1"/>
    <property type="molecule type" value="Genomic_DNA"/>
</dbReference>
<evidence type="ECO:0000256" key="1">
    <source>
        <dbReference type="SAM" id="MobiDB-lite"/>
    </source>
</evidence>
<accession>A0A212Q0E1</accession>
<gene>
    <name evidence="2" type="ORF">SAMN06265338_101301</name>
</gene>
<dbReference type="RefSeq" id="WP_141098310.1">
    <property type="nucleotide sequence ID" value="NZ_FYDG01000001.1"/>
</dbReference>
<proteinExistence type="predicted"/>
<evidence type="ECO:0000313" key="2">
    <source>
        <dbReference type="EMBL" id="SNB52658.1"/>
    </source>
</evidence>
<dbReference type="Proteomes" id="UP000198418">
    <property type="component" value="Unassembled WGS sequence"/>
</dbReference>
<sequence length="159" mass="17294">MSDVYVQKPEENRSNDSHRLSDEPLRRHNGWRKPSRKEPKAPFRWGEAVAGAFCGLLIGVVAGNAPLPSKDDRPTPKLPLPQSGSRLYFKLGQDAVVTCVGKYPTVFFIAQGVLQTLPAGSFLLTDPNGQQIELSTLLNGENGSVAKVVTPDLRSVCLP</sequence>
<organism evidence="2 3">
    <name type="scientific">Rhodoblastus acidophilus</name>
    <name type="common">Rhodopseudomonas acidophila</name>
    <dbReference type="NCBI Taxonomy" id="1074"/>
    <lineage>
        <taxon>Bacteria</taxon>
        <taxon>Pseudomonadati</taxon>
        <taxon>Pseudomonadota</taxon>
        <taxon>Alphaproteobacteria</taxon>
        <taxon>Hyphomicrobiales</taxon>
        <taxon>Rhodoblastaceae</taxon>
        <taxon>Rhodoblastus</taxon>
    </lineage>
</organism>